<evidence type="ECO:0000259" key="4">
    <source>
        <dbReference type="PROSITE" id="PS51186"/>
    </source>
</evidence>
<keyword evidence="2" id="KW-0547">Nucleotide-binding</keyword>
<organism evidence="5 6">
    <name type="scientific">Alysiella crassa</name>
    <dbReference type="NCBI Taxonomy" id="153491"/>
    <lineage>
        <taxon>Bacteria</taxon>
        <taxon>Pseudomonadati</taxon>
        <taxon>Pseudomonadota</taxon>
        <taxon>Betaproteobacteria</taxon>
        <taxon>Neisseriales</taxon>
        <taxon>Neisseriaceae</taxon>
        <taxon>Alysiella</taxon>
    </lineage>
</organism>
<dbReference type="InterPro" id="IPR003781">
    <property type="entry name" value="CoA-bd"/>
</dbReference>
<dbReference type="SUPFAM" id="SSF55729">
    <property type="entry name" value="Acyl-CoA N-acyltransferases (Nat)"/>
    <property type="match status" value="1"/>
</dbReference>
<dbReference type="Gene3D" id="3.40.630.30">
    <property type="match status" value="1"/>
</dbReference>
<dbReference type="GO" id="GO:0005524">
    <property type="term" value="F:ATP binding"/>
    <property type="evidence" value="ECO:0007669"/>
    <property type="project" value="UniProtKB-KW"/>
</dbReference>
<protein>
    <submittedName>
        <fullName evidence="5">Uncharacterized conserved protein</fullName>
    </submittedName>
</protein>
<feature type="domain" description="N-acetyltransferase" evidence="4">
    <location>
        <begin position="644"/>
        <end position="793"/>
    </location>
</feature>
<dbReference type="AlphaFoldDB" id="A0A376BT33"/>
<dbReference type="RefSeq" id="WP_034291706.1">
    <property type="nucleotide sequence ID" value="NZ_UFSO01000003.1"/>
</dbReference>
<name>A0A376BT33_9NEIS</name>
<evidence type="ECO:0000256" key="1">
    <source>
        <dbReference type="ARBA" id="ARBA00022598"/>
    </source>
</evidence>
<dbReference type="Pfam" id="PF13380">
    <property type="entry name" value="CoA_binding_2"/>
    <property type="match status" value="1"/>
</dbReference>
<dbReference type="InterPro" id="IPR000182">
    <property type="entry name" value="GNAT_dom"/>
</dbReference>
<dbReference type="PANTHER" id="PTHR43334">
    <property type="entry name" value="ACETATE--COA LIGASE [ADP-FORMING]"/>
    <property type="match status" value="1"/>
</dbReference>
<dbReference type="PROSITE" id="PS51186">
    <property type="entry name" value="GNAT"/>
    <property type="match status" value="1"/>
</dbReference>
<dbReference type="SUPFAM" id="SSF52210">
    <property type="entry name" value="Succinyl-CoA synthetase domains"/>
    <property type="match status" value="2"/>
</dbReference>
<dbReference type="SMART" id="SM00881">
    <property type="entry name" value="CoA_binding"/>
    <property type="match status" value="1"/>
</dbReference>
<evidence type="ECO:0000256" key="3">
    <source>
        <dbReference type="ARBA" id="ARBA00022840"/>
    </source>
</evidence>
<dbReference type="Pfam" id="PF13302">
    <property type="entry name" value="Acetyltransf_3"/>
    <property type="match status" value="1"/>
</dbReference>
<dbReference type="Pfam" id="PF13607">
    <property type="entry name" value="Succ_CoA_lig"/>
    <property type="match status" value="1"/>
</dbReference>
<reference evidence="5 6" key="1">
    <citation type="submission" date="2018-06" db="EMBL/GenBank/DDBJ databases">
        <authorList>
            <consortium name="Pathogen Informatics"/>
            <person name="Doyle S."/>
        </authorList>
    </citation>
    <scope>NUCLEOTIDE SEQUENCE [LARGE SCALE GENOMIC DNA]</scope>
    <source>
        <strain evidence="5 6">NCTC10283</strain>
    </source>
</reference>
<dbReference type="GO" id="GO:0016747">
    <property type="term" value="F:acyltransferase activity, transferring groups other than amino-acyl groups"/>
    <property type="evidence" value="ECO:0007669"/>
    <property type="project" value="InterPro"/>
</dbReference>
<keyword evidence="3" id="KW-0067">ATP-binding</keyword>
<keyword evidence="6" id="KW-1185">Reference proteome</keyword>
<keyword evidence="1" id="KW-0436">Ligase</keyword>
<dbReference type="Gene3D" id="3.40.50.720">
    <property type="entry name" value="NAD(P)-binding Rossmann-like Domain"/>
    <property type="match status" value="1"/>
</dbReference>
<dbReference type="Gene3D" id="3.40.50.261">
    <property type="entry name" value="Succinyl-CoA synthetase domains"/>
    <property type="match status" value="2"/>
</dbReference>
<dbReference type="InterPro" id="IPR016102">
    <property type="entry name" value="Succinyl-CoA_synth-like"/>
</dbReference>
<evidence type="ECO:0000313" key="5">
    <source>
        <dbReference type="EMBL" id="SSY80008.1"/>
    </source>
</evidence>
<dbReference type="SUPFAM" id="SSF51735">
    <property type="entry name" value="NAD(P)-binding Rossmann-fold domains"/>
    <property type="match status" value="1"/>
</dbReference>
<dbReference type="InterPro" id="IPR016181">
    <property type="entry name" value="Acyl_CoA_acyltransferase"/>
</dbReference>
<sequence>MHSLSPLFRPHVIAVLGASDRYGSTGRTVFGQLHALQAAEQIIPINTIHKTIGGMKAYASLTELTEELVADTAVVILSADKLPNIVREASKNAVKNIIIINDLEQATPHIRSKLDKASELAEKANIRLLAVTTSGMEGLFSRNPNASCAYIGQSAGIADCMLSYAKSRGMAFSRFITLNPQQNDTVSTGQVLDFIATEAGTDAVLVHISTLDNTRELLSALTAASRRKPVFVLNTLPEGEQENLFNQALERNKIFTVQTLSEFLTVARLLHTGVAVNGRRIGIISNTPQISALSLKALPQMGLELAHASASTTRTLSKILPHKLPSTNPLYVSADTAPSVFQTATELFLQDDQMDAVCLIYAGSNTTESRRTAQMVGALQASYPRKPLFMAWLGSADNEETRTLLNENKNLHFRQPELALDAFVQLNRYRDYRNTRHYTTSFYDYRNAANIAETVRTLLNEAPENNYEKSSTSTLVQALDTALGGLQRHLRSNRTIANELTDKIFSTFKIKLCPQNTQTQCTLTWDNVSAFGQVLTLAVDEQSAQMLPPITPNVVAKALHHLNLPPAVWQGWLLETADVLCRLPEIATFQIALHHESKTGLCGHSPKIQLTPENTLGNAKNVFTPYPFEAEEFVLIKNGKLFLRPIRPEDADLVKQHVALMSDESREMRFISKSKELTPALLAHLTSVDYSREFAILLHDEQLRPLAMANYTADEFGESCEFGISLLDEVHGRGVGVRLMERLIARAKLQKFKIMRAEILSNNHAMQKLALKLGFTLSKHPNDPSMVEASLDL</sequence>
<dbReference type="EMBL" id="UFSO01000003">
    <property type="protein sequence ID" value="SSY80008.1"/>
    <property type="molecule type" value="Genomic_DNA"/>
</dbReference>
<proteinExistence type="predicted"/>
<dbReference type="InterPro" id="IPR051538">
    <property type="entry name" value="Acyl-CoA_Synth/Transferase"/>
</dbReference>
<dbReference type="Proteomes" id="UP000254209">
    <property type="component" value="Unassembled WGS sequence"/>
</dbReference>
<evidence type="ECO:0000313" key="6">
    <source>
        <dbReference type="Proteomes" id="UP000254209"/>
    </source>
</evidence>
<dbReference type="OrthoDB" id="9807426at2"/>
<dbReference type="GO" id="GO:0016874">
    <property type="term" value="F:ligase activity"/>
    <property type="evidence" value="ECO:0007669"/>
    <property type="project" value="UniProtKB-KW"/>
</dbReference>
<dbReference type="STRING" id="1120980.GCA_000745955_00700"/>
<accession>A0A376BT33</accession>
<dbReference type="PANTHER" id="PTHR43334:SF1">
    <property type="entry name" value="3-HYDROXYPROPIONATE--COA LIGASE [ADP-FORMING]"/>
    <property type="match status" value="1"/>
</dbReference>
<dbReference type="InterPro" id="IPR032875">
    <property type="entry name" value="Succ_CoA_lig_flav_dom"/>
</dbReference>
<evidence type="ECO:0000256" key="2">
    <source>
        <dbReference type="ARBA" id="ARBA00022741"/>
    </source>
</evidence>
<dbReference type="InterPro" id="IPR036291">
    <property type="entry name" value="NAD(P)-bd_dom_sf"/>
</dbReference>
<gene>
    <name evidence="5" type="ORF">NCTC10283_01562</name>
</gene>